<sequence length="63" mass="7101">MAVITVIVLSLIELILLYGLVKTFNFVILLLFAVVGVFVWKEIKVIRSSDEEDGGDEDEEDED</sequence>
<evidence type="ECO:0000256" key="1">
    <source>
        <dbReference type="SAM" id="Phobius"/>
    </source>
</evidence>
<accession>A0A2U3D5Q7</accession>
<evidence type="ECO:0000313" key="2">
    <source>
        <dbReference type="EMBL" id="PWI56631.1"/>
    </source>
</evidence>
<name>A0A2U3D5Q7_SULT2</name>
<comment type="caution">
    <text evidence="2">The sequence shown here is derived from an EMBL/GenBank/DDBJ whole genome shotgun (WGS) entry which is preliminary data.</text>
</comment>
<keyword evidence="1" id="KW-1133">Transmembrane helix</keyword>
<protein>
    <submittedName>
        <fullName evidence="2">Uncharacterized protein</fullName>
    </submittedName>
</protein>
<evidence type="ECO:0000313" key="3">
    <source>
        <dbReference type="Proteomes" id="UP000245380"/>
    </source>
</evidence>
<reference evidence="2 3" key="1">
    <citation type="submission" date="2016-11" db="EMBL/GenBank/DDBJ databases">
        <title>Comparative genomics of Acidibacillus ferroxidans species.</title>
        <authorList>
            <person name="Oliveira G."/>
            <person name="Nunes G."/>
            <person name="Oliveira R."/>
            <person name="Araujo F."/>
            <person name="Salim A."/>
            <person name="Scholte L."/>
            <person name="Morais D."/>
            <person name="Nancucheo I."/>
            <person name="Johnson D.B."/>
            <person name="Grail B."/>
            <person name="Bittencourt J."/>
            <person name="Valadares R."/>
        </authorList>
    </citation>
    <scope>NUCLEOTIDE SEQUENCE [LARGE SCALE GENOMIC DNA]</scope>
    <source>
        <strain evidence="2 3">Y002</strain>
    </source>
</reference>
<gene>
    <name evidence="2" type="ORF">BM613_12685</name>
</gene>
<dbReference type="AlphaFoldDB" id="A0A2U3D5Q7"/>
<keyword evidence="1" id="KW-0812">Transmembrane</keyword>
<proteinExistence type="predicted"/>
<feature type="transmembrane region" description="Helical" evidence="1">
    <location>
        <begin position="15"/>
        <end position="40"/>
    </location>
</feature>
<keyword evidence="1" id="KW-0472">Membrane</keyword>
<dbReference type="Proteomes" id="UP000245380">
    <property type="component" value="Unassembled WGS sequence"/>
</dbReference>
<organism evidence="2 3">
    <name type="scientific">Sulfoacidibacillus thermotolerans</name>
    <name type="common">Acidibacillus sulfuroxidans</name>
    <dbReference type="NCBI Taxonomy" id="1765684"/>
    <lineage>
        <taxon>Bacteria</taxon>
        <taxon>Bacillati</taxon>
        <taxon>Bacillota</taxon>
        <taxon>Bacilli</taxon>
        <taxon>Bacillales</taxon>
        <taxon>Alicyclobacillaceae</taxon>
        <taxon>Sulfoacidibacillus</taxon>
    </lineage>
</organism>
<dbReference type="EMBL" id="MPDK01000032">
    <property type="protein sequence ID" value="PWI56631.1"/>
    <property type="molecule type" value="Genomic_DNA"/>
</dbReference>
<keyword evidence="3" id="KW-1185">Reference proteome</keyword>